<feature type="transmembrane region" description="Helical" evidence="6">
    <location>
        <begin position="120"/>
        <end position="141"/>
    </location>
</feature>
<feature type="transmembrane region" description="Helical" evidence="6">
    <location>
        <begin position="89"/>
        <end position="108"/>
    </location>
</feature>
<dbReference type="AlphaFoldDB" id="D2S602"/>
<keyword evidence="3 6" id="KW-0812">Transmembrane</keyword>
<dbReference type="PANTHER" id="PTHR30250">
    <property type="entry name" value="PST FAMILY PREDICTED COLANIC ACID TRANSPORTER"/>
    <property type="match status" value="1"/>
</dbReference>
<feature type="transmembrane region" description="Helical" evidence="6">
    <location>
        <begin position="153"/>
        <end position="171"/>
    </location>
</feature>
<evidence type="ECO:0000256" key="2">
    <source>
        <dbReference type="ARBA" id="ARBA00022475"/>
    </source>
</evidence>
<protein>
    <submittedName>
        <fullName evidence="7">Polysaccharide biosynthesis protein</fullName>
    </submittedName>
</protein>
<evidence type="ECO:0000256" key="3">
    <source>
        <dbReference type="ARBA" id="ARBA00022692"/>
    </source>
</evidence>
<feature type="transmembrane region" description="Helical" evidence="6">
    <location>
        <begin position="16"/>
        <end position="37"/>
    </location>
</feature>
<keyword evidence="2" id="KW-1003">Cell membrane</keyword>
<reference evidence="8" key="2">
    <citation type="submission" date="2010-01" db="EMBL/GenBank/DDBJ databases">
        <title>The complete genome of Geodermatophilus obscurus DSM 43160.</title>
        <authorList>
            <consortium name="US DOE Joint Genome Institute (JGI-PGF)"/>
            <person name="Lucas S."/>
            <person name="Copeland A."/>
            <person name="Lapidus A."/>
            <person name="Glavina del Rio T."/>
            <person name="Dalin E."/>
            <person name="Tice H."/>
            <person name="Bruce D."/>
            <person name="Goodwin L."/>
            <person name="Pitluck S."/>
            <person name="Kyrpides N."/>
            <person name="Mavromatis K."/>
            <person name="Ivanova N."/>
            <person name="Munk A.C."/>
            <person name="Brettin T."/>
            <person name="Detter J.C."/>
            <person name="Han C."/>
            <person name="Larimer F."/>
            <person name="Land M."/>
            <person name="Hauser L."/>
            <person name="Markowitz V."/>
            <person name="Cheng J.-F."/>
            <person name="Hugenholtz P."/>
            <person name="Woyke T."/>
            <person name="Wu D."/>
            <person name="Jando M."/>
            <person name="Schneider S."/>
            <person name="Klenk H.-P."/>
            <person name="Eisen J.A."/>
        </authorList>
    </citation>
    <scope>NUCLEOTIDE SEQUENCE [LARGE SCALE GENOMIC DNA]</scope>
    <source>
        <strain evidence="8">ATCC 25078 / DSM 43160 / JCM 3152 / KCC A-0152 / KCTC 9177 / NBRC 13315 / NRRL B-3577 / G-20</strain>
    </source>
</reference>
<evidence type="ECO:0000256" key="4">
    <source>
        <dbReference type="ARBA" id="ARBA00022989"/>
    </source>
</evidence>
<proteinExistence type="predicted"/>
<gene>
    <name evidence="7" type="ordered locus">Gobs_0437</name>
</gene>
<dbReference type="eggNOG" id="COG2244">
    <property type="taxonomic scope" value="Bacteria"/>
</dbReference>
<dbReference type="STRING" id="526225.Gobs_0437"/>
<dbReference type="PANTHER" id="PTHR30250:SF11">
    <property type="entry name" value="O-ANTIGEN TRANSPORTER-RELATED"/>
    <property type="match status" value="1"/>
</dbReference>
<feature type="transmembrane region" description="Helical" evidence="6">
    <location>
        <begin position="218"/>
        <end position="244"/>
    </location>
</feature>
<evidence type="ECO:0000256" key="6">
    <source>
        <dbReference type="SAM" id="Phobius"/>
    </source>
</evidence>
<dbReference type="EMBL" id="CP001867">
    <property type="protein sequence ID" value="ADB73219.1"/>
    <property type="molecule type" value="Genomic_DNA"/>
</dbReference>
<dbReference type="Proteomes" id="UP000001382">
    <property type="component" value="Chromosome"/>
</dbReference>
<dbReference type="KEGG" id="gob:Gobs_0437"/>
<name>D2S602_GEOOG</name>
<evidence type="ECO:0000313" key="7">
    <source>
        <dbReference type="EMBL" id="ADB73219.1"/>
    </source>
</evidence>
<feature type="transmembrane region" description="Helical" evidence="6">
    <location>
        <begin position="177"/>
        <end position="197"/>
    </location>
</feature>
<evidence type="ECO:0000256" key="1">
    <source>
        <dbReference type="ARBA" id="ARBA00004651"/>
    </source>
</evidence>
<sequence>MSGAGAAGRRHLERNALYLMAGTVLTAGVGMVFWVAAARYYPTAEVGRASAVISTATFLGNLSHLNLGNVYARFLPAAGRRTRHLVTRGLLMTGGIGLLVGAGFVLLWQGDVLFASDAEAAFFPLAVAVLTVFTVQDFVLLGLRSASWIPIENLAFSIGKLVLLIALAFVVPEGGLVIAWVVPAAVAVAVVQVLIHRRLLPRRMDGVGPDRLPPVRGLVGYASAEFATGVMAHVIPMILPLIILHELGAEQNAYFAIPWVINSALNMLTWNIATSFVVEASTDEDQTQALTRRSLRLGLLVGGSGALGLLVFAPLILHVFGGEYASEGVELLRIMAVAEPFCIITTVYSGVLRVRRQAGRVVIVQGFIAASIVTLTVLLIPTMGINGAGVAYLLAEGTAGLVLLIPLIRSLRHRKPVGAPRPDAVPAVPGADR</sequence>
<evidence type="ECO:0000313" key="8">
    <source>
        <dbReference type="Proteomes" id="UP000001382"/>
    </source>
</evidence>
<dbReference type="HOGENOM" id="CLU_030866_0_0_11"/>
<dbReference type="RefSeq" id="WP_012946660.1">
    <property type="nucleotide sequence ID" value="NC_013757.1"/>
</dbReference>
<feature type="transmembrane region" description="Helical" evidence="6">
    <location>
        <begin position="389"/>
        <end position="408"/>
    </location>
</feature>
<dbReference type="OrthoDB" id="139907at2"/>
<keyword evidence="8" id="KW-1185">Reference proteome</keyword>
<comment type="subcellular location">
    <subcellularLocation>
        <location evidence="1">Cell membrane</location>
        <topology evidence="1">Multi-pass membrane protein</topology>
    </subcellularLocation>
</comment>
<feature type="transmembrane region" description="Helical" evidence="6">
    <location>
        <begin position="299"/>
        <end position="320"/>
    </location>
</feature>
<feature type="transmembrane region" description="Helical" evidence="6">
    <location>
        <begin position="256"/>
        <end position="278"/>
    </location>
</feature>
<feature type="transmembrane region" description="Helical" evidence="6">
    <location>
        <begin position="361"/>
        <end position="383"/>
    </location>
</feature>
<dbReference type="GO" id="GO:0005886">
    <property type="term" value="C:plasma membrane"/>
    <property type="evidence" value="ECO:0007669"/>
    <property type="project" value="UniProtKB-SubCell"/>
</dbReference>
<dbReference type="InterPro" id="IPR050833">
    <property type="entry name" value="Poly_Biosynth_Transport"/>
</dbReference>
<feature type="transmembrane region" description="Helical" evidence="6">
    <location>
        <begin position="332"/>
        <end position="354"/>
    </location>
</feature>
<feature type="transmembrane region" description="Helical" evidence="6">
    <location>
        <begin position="49"/>
        <end position="68"/>
    </location>
</feature>
<evidence type="ECO:0000256" key="5">
    <source>
        <dbReference type="ARBA" id="ARBA00023136"/>
    </source>
</evidence>
<reference evidence="7 8" key="1">
    <citation type="journal article" date="2010" name="Stand. Genomic Sci.">
        <title>Complete genome sequence of Geodermatophilus obscurus type strain (G-20).</title>
        <authorList>
            <person name="Ivanova N."/>
            <person name="Sikorski J."/>
            <person name="Jando M."/>
            <person name="Munk C."/>
            <person name="Lapidus A."/>
            <person name="Glavina Del Rio T."/>
            <person name="Copeland A."/>
            <person name="Tice H."/>
            <person name="Cheng J.-F."/>
            <person name="Lucas S."/>
            <person name="Chen F."/>
            <person name="Nolan M."/>
            <person name="Bruce D."/>
            <person name="Goodwin L."/>
            <person name="Pitluck S."/>
            <person name="Mavromatis K."/>
            <person name="Mikhailova N."/>
            <person name="Pati A."/>
            <person name="Chen A."/>
            <person name="Palaniappan K."/>
            <person name="Land M."/>
            <person name="Hauser L."/>
            <person name="Chang Y.-J."/>
            <person name="Jeffries C.D."/>
            <person name="Meincke L."/>
            <person name="Brettin T."/>
            <person name="Detter J.C."/>
            <person name="Detter J.C."/>
            <person name="Rohde M."/>
            <person name="Goeker M."/>
            <person name="Bristow J."/>
            <person name="Eisen J.A."/>
            <person name="Markowitz V."/>
            <person name="Hugenholtz P."/>
            <person name="Kyrpides N.C."/>
            <person name="Klenk H.-P."/>
        </authorList>
    </citation>
    <scope>NUCLEOTIDE SEQUENCE [LARGE SCALE GENOMIC DNA]</scope>
    <source>
        <strain evidence="8">ATCC 25078 / DSM 43160 / JCM 3152 / KCC A-0152 / KCTC 9177 / NBRC 13315 / NRRL B-3577 / G-20</strain>
    </source>
</reference>
<keyword evidence="5 6" id="KW-0472">Membrane</keyword>
<organism evidence="7 8">
    <name type="scientific">Geodermatophilus obscurus (strain ATCC 25078 / DSM 43160 / JCM 3152 / CCUG 61914 / KCC A-0152 / KCTC 9177 / NBRC 13315 / NRRL B-3577 / G-20)</name>
    <dbReference type="NCBI Taxonomy" id="526225"/>
    <lineage>
        <taxon>Bacteria</taxon>
        <taxon>Bacillati</taxon>
        <taxon>Actinomycetota</taxon>
        <taxon>Actinomycetes</taxon>
        <taxon>Geodermatophilales</taxon>
        <taxon>Geodermatophilaceae</taxon>
        <taxon>Geodermatophilus</taxon>
    </lineage>
</organism>
<keyword evidence="4 6" id="KW-1133">Transmembrane helix</keyword>
<accession>D2S602</accession>